<gene>
    <name evidence="2" type="ORF">NCTC11429_00132</name>
</gene>
<accession>A0A4U9UFC4</accession>
<proteinExistence type="predicted"/>
<dbReference type="KEGG" id="stha:NCTC11429_00132"/>
<name>A0A4U9UFC4_9SPHI</name>
<keyword evidence="1" id="KW-0812">Transmembrane</keyword>
<dbReference type="STRING" id="1123265.GCA_000686625_04894"/>
<evidence type="ECO:0000313" key="2">
    <source>
        <dbReference type="EMBL" id="VTR28154.1"/>
    </source>
</evidence>
<evidence type="ECO:0000256" key="1">
    <source>
        <dbReference type="SAM" id="Phobius"/>
    </source>
</evidence>
<dbReference type="Proteomes" id="UP000308196">
    <property type="component" value="Chromosome"/>
</dbReference>
<evidence type="ECO:0000313" key="3">
    <source>
        <dbReference type="Proteomes" id="UP000308196"/>
    </source>
</evidence>
<feature type="transmembrane region" description="Helical" evidence="1">
    <location>
        <begin position="7"/>
        <end position="27"/>
    </location>
</feature>
<feature type="transmembrane region" description="Helical" evidence="1">
    <location>
        <begin position="33"/>
        <end position="53"/>
    </location>
</feature>
<reference evidence="2 3" key="1">
    <citation type="submission" date="2019-05" db="EMBL/GenBank/DDBJ databases">
        <authorList>
            <consortium name="Pathogen Informatics"/>
        </authorList>
    </citation>
    <scope>NUCLEOTIDE SEQUENCE [LARGE SCALE GENOMIC DNA]</scope>
    <source>
        <strain evidence="2 3">NCTC11429</strain>
    </source>
</reference>
<sequence length="69" mass="7839">MMWLKYLLIALLFMIVVRMLALVHLFVDSLAPILYFMGTVALGYATLTQRSIYAVESTDNLIIQTNQGK</sequence>
<dbReference type="RefSeq" id="WP_282635431.1">
    <property type="nucleotide sequence ID" value="NZ_JALHSB010000001.1"/>
</dbReference>
<dbReference type="AlphaFoldDB" id="A0A4U9UFC4"/>
<dbReference type="EMBL" id="LR590484">
    <property type="protein sequence ID" value="VTR28154.1"/>
    <property type="molecule type" value="Genomic_DNA"/>
</dbReference>
<keyword evidence="1" id="KW-1133">Transmembrane helix</keyword>
<organism evidence="2 3">
    <name type="scientific">Sphingobacterium thalpophilum</name>
    <dbReference type="NCBI Taxonomy" id="259"/>
    <lineage>
        <taxon>Bacteria</taxon>
        <taxon>Pseudomonadati</taxon>
        <taxon>Bacteroidota</taxon>
        <taxon>Sphingobacteriia</taxon>
        <taxon>Sphingobacteriales</taxon>
        <taxon>Sphingobacteriaceae</taxon>
        <taxon>Sphingobacterium</taxon>
    </lineage>
</organism>
<keyword evidence="1" id="KW-0472">Membrane</keyword>
<protein>
    <submittedName>
        <fullName evidence="2">Uncharacterized protein</fullName>
    </submittedName>
</protein>